<name>F8P664_SERL9</name>
<sequence length="327" mass="36334">MQNAFLTIRTVFLSNLNVSVEPVVAYLLIMEYCSHQVVRDAGAFAGALCPKGRSALVKFECGWTLIMSALQLIASIDITINGPPIICRGIRATWGACASTSVLVPISWLAAFITITYFLTLFVASTLHACEFPAVWCHTVYTVPWFSRSEMFPQSDVKHHEVPSDMDITPTSSMMTTDEESCAVMRYIAERWGKVGDIEKQPPSHPILFSREDVSGISERPTWAQGTPTRRGVDQPFAVRPRTPMSSQLSAPPLPPKVRAREVVTPKDSHYVESDREAEAQGEYRLTLTPRTPTVFPPKIADPDLPIPLPRLSEWIRADHNVLPVST</sequence>
<dbReference type="GeneID" id="18815532"/>
<dbReference type="OrthoDB" id="3188789at2759"/>
<proteinExistence type="predicted"/>
<evidence type="ECO:0000313" key="1">
    <source>
        <dbReference type="EMBL" id="EGO20931.1"/>
    </source>
</evidence>
<dbReference type="Proteomes" id="UP000008064">
    <property type="component" value="Unassembled WGS sequence"/>
</dbReference>
<gene>
    <name evidence="1" type="ORF">SERLADRAFT_441321</name>
</gene>
<dbReference type="EMBL" id="GL945439">
    <property type="protein sequence ID" value="EGO20931.1"/>
    <property type="molecule type" value="Genomic_DNA"/>
</dbReference>
<protein>
    <submittedName>
        <fullName evidence="1">Uncharacterized protein</fullName>
    </submittedName>
</protein>
<accession>F8P664</accession>
<dbReference type="RefSeq" id="XP_007321888.1">
    <property type="nucleotide sequence ID" value="XM_007321826.1"/>
</dbReference>
<dbReference type="HOGENOM" id="CLU_051224_1_0_1"/>
<dbReference type="AlphaFoldDB" id="F8P664"/>
<organism>
    <name type="scientific">Serpula lacrymans var. lacrymans (strain S7.9)</name>
    <name type="common">Dry rot fungus</name>
    <dbReference type="NCBI Taxonomy" id="578457"/>
    <lineage>
        <taxon>Eukaryota</taxon>
        <taxon>Fungi</taxon>
        <taxon>Dikarya</taxon>
        <taxon>Basidiomycota</taxon>
        <taxon>Agaricomycotina</taxon>
        <taxon>Agaricomycetes</taxon>
        <taxon>Agaricomycetidae</taxon>
        <taxon>Boletales</taxon>
        <taxon>Coniophorineae</taxon>
        <taxon>Serpulaceae</taxon>
        <taxon>Serpula</taxon>
    </lineage>
</organism>
<dbReference type="KEGG" id="sla:SERLADRAFT_441321"/>
<reference evidence="1" key="1">
    <citation type="submission" date="2011-04" db="EMBL/GenBank/DDBJ databases">
        <title>Evolution of plant cell wall degrading machinery underlies the functional diversity of forest fungi.</title>
        <authorList>
            <consortium name="US DOE Joint Genome Institute (JGI-PGF)"/>
            <person name="Eastwood D.C."/>
            <person name="Floudas D."/>
            <person name="Binder M."/>
            <person name="Majcherczyk A."/>
            <person name="Schneider P."/>
            <person name="Aerts A."/>
            <person name="Asiegbu F.O."/>
            <person name="Baker S.E."/>
            <person name="Barry K."/>
            <person name="Bendiksby M."/>
            <person name="Blumentritt M."/>
            <person name="Coutinho P.M."/>
            <person name="Cullen D."/>
            <person name="Cullen D."/>
            <person name="Gathman A."/>
            <person name="Goodell B."/>
            <person name="Henrissat B."/>
            <person name="Ihrmark K."/>
            <person name="Kauserud H."/>
            <person name="Kohler A."/>
            <person name="LaButti K."/>
            <person name="Lapidus A."/>
            <person name="Lavin J.L."/>
            <person name="Lee Y.-H."/>
            <person name="Lindquist E."/>
            <person name="Lilly W."/>
            <person name="Lucas S."/>
            <person name="Morin E."/>
            <person name="Murat C."/>
            <person name="Oguiza J.A."/>
            <person name="Park J."/>
            <person name="Pisabarro A.G."/>
            <person name="Riley R."/>
            <person name="Rosling A."/>
            <person name="Salamov A."/>
            <person name="Schmidt O."/>
            <person name="Schmutz J."/>
            <person name="Skrede I."/>
            <person name="Stenlid J."/>
            <person name="Wiebenga A."/>
            <person name="Xie X."/>
            <person name="Kues U."/>
            <person name="Hibbett D.S."/>
            <person name="Hoffmeister D."/>
            <person name="Hogberg N."/>
            <person name="Martin F."/>
            <person name="Grigoriev I.V."/>
            <person name="Watkinson S.C."/>
        </authorList>
    </citation>
    <scope>NUCLEOTIDE SEQUENCE</scope>
    <source>
        <strain evidence="1">S7.9</strain>
    </source>
</reference>